<proteinExistence type="predicted"/>
<dbReference type="AlphaFoldDB" id="A0A5B8XLY8"/>
<evidence type="ECO:0008006" key="3">
    <source>
        <dbReference type="Google" id="ProtNLM"/>
    </source>
</evidence>
<protein>
    <recommendedName>
        <fullName evidence="3">DUF1444 family protein</fullName>
    </recommendedName>
</protein>
<dbReference type="Proteomes" id="UP000321595">
    <property type="component" value="Chromosome"/>
</dbReference>
<organism evidence="1 2">
    <name type="scientific">Microvenator marinus</name>
    <dbReference type="NCBI Taxonomy" id="2600177"/>
    <lineage>
        <taxon>Bacteria</taxon>
        <taxon>Deltaproteobacteria</taxon>
        <taxon>Bradymonadales</taxon>
        <taxon>Microvenatoraceae</taxon>
        <taxon>Microvenator</taxon>
    </lineage>
</organism>
<name>A0A5B8XLY8_9DELT</name>
<gene>
    <name evidence="1" type="ORF">FRD01_01675</name>
</gene>
<dbReference type="OrthoDB" id="5494838at2"/>
<dbReference type="EMBL" id="CP042467">
    <property type="protein sequence ID" value="QED25988.1"/>
    <property type="molecule type" value="Genomic_DNA"/>
</dbReference>
<dbReference type="RefSeq" id="WP_146957040.1">
    <property type="nucleotide sequence ID" value="NZ_CP042467.1"/>
</dbReference>
<accession>A0A5B8XLY8</accession>
<reference evidence="1 2" key="1">
    <citation type="submission" date="2019-08" db="EMBL/GenBank/DDBJ databases">
        <authorList>
            <person name="Liang Q."/>
        </authorList>
    </citation>
    <scope>NUCLEOTIDE SEQUENCE [LARGE SCALE GENOMIC DNA]</scope>
    <source>
        <strain evidence="1 2">V1718</strain>
    </source>
</reference>
<evidence type="ECO:0000313" key="1">
    <source>
        <dbReference type="EMBL" id="QED25988.1"/>
    </source>
</evidence>
<keyword evidence="2" id="KW-1185">Reference proteome</keyword>
<evidence type="ECO:0000313" key="2">
    <source>
        <dbReference type="Proteomes" id="UP000321595"/>
    </source>
</evidence>
<dbReference type="KEGG" id="bbae:FRD01_01675"/>
<sequence length="249" mass="27728">MTTSIFEYLESHKIRYEAFEGTWNASFGEGLNENKINFSLPDGFEAKGPVYQRAFARGIRSLVSEPARSPARKYSFEQAAGVLFPVLEHQGFVDAFKHAGEEALTVTSTDRLAFVFVIETDRGRRVLPLQQFQKWGVKLGRVEAAARSMLFHRTRGLEWNHFDGQVFSLRAGDGLDSARGIVFQDAFFGDTSDSFRIAIPSTDHFLFIKDESSIDALKAAALSVYESANAPLTPAIFALHGDGLREAEH</sequence>